<reference evidence="4" key="2">
    <citation type="submission" date="2021-04" db="EMBL/GenBank/DDBJ databases">
        <authorList>
            <person name="Podell S."/>
        </authorList>
    </citation>
    <scope>NUCLEOTIDE SEQUENCE</scope>
    <source>
        <strain evidence="4">Hildebrandi</strain>
    </source>
</reference>
<evidence type="ECO:0000313" key="4">
    <source>
        <dbReference type="EMBL" id="KAG7358188.1"/>
    </source>
</evidence>
<evidence type="ECO:0000256" key="1">
    <source>
        <dbReference type="SAM" id="MobiDB-lite"/>
    </source>
</evidence>
<evidence type="ECO:0000256" key="2">
    <source>
        <dbReference type="SAM" id="SignalP"/>
    </source>
</evidence>
<feature type="signal peptide" evidence="2">
    <location>
        <begin position="1"/>
        <end position="36"/>
    </location>
</feature>
<dbReference type="Proteomes" id="UP000693970">
    <property type="component" value="Unassembled WGS sequence"/>
</dbReference>
<dbReference type="AlphaFoldDB" id="A0A9K3LB19"/>
<evidence type="ECO:0000313" key="3">
    <source>
        <dbReference type="EMBL" id="KAG7338266.1"/>
    </source>
</evidence>
<sequence length="668" mass="72939">MGTAGPTTRSTAISSIQPFLLAILVLGSERIGGVNAARHGEEFPHHRRQVPLDSSQSATADTHHPPSPSWHHRLVEECRSSSPNSWGNNGESDFQSREQQQQNQEQHFFGDIEKVTTSNLDEECNDEVSKDFSAASALAERGGENAPFSGGSPRGRSNPDSIQTRRGTFSSRATPTSRPRDPSARRINSANSRRQQAYNMGGYHSPVLYQYFAARGSTNHRGNPMHQPQQSSQLNFIILGPNVDHWKAVGPILASRGFNVMVCERVEEEHDEDPIQAARRDVGNDHLEDAPNLVLQIMDSLKWNRVVLVGCDEEAILAIETAILLAPSGGIAGLVLCGDLTEASQQALHTREGSIDGFLSQSLECPHVIIWDGGVQSSVVSGSSAHAAVEGNNANGSGSSPSRCVILGGGSVPHRTKPEQFSWILTRFVQERVVQRQYGAYGRSYPYRILSEEDMTTDDETDDPMTGVPPVYRPVNNGGILQNLNLPFGINSLVSPEGRLLLGRAVAAALFYISIAKVLVVQYNNLRAGVMSIRSGVDSVDALRRKVFHAVGAFLVNFGYLPRLVKFSFKRAREVDEDEDDGGGGIREPILEGTSDNPEGQQEELPLDGQPRGSKRPDEDVSKHGSHGSEDPNGSQSRTEPPPLDDEVDPDERPNKFKPLFFLDNIIT</sequence>
<keyword evidence="5" id="KW-1185">Reference proteome</keyword>
<name>A0A9K3LB19_9STRA</name>
<feature type="compositionally biased region" description="Polar residues" evidence="1">
    <location>
        <begin position="80"/>
        <end position="93"/>
    </location>
</feature>
<feature type="compositionally biased region" description="Basic and acidic residues" evidence="1">
    <location>
        <begin position="615"/>
        <end position="630"/>
    </location>
</feature>
<feature type="chain" id="PRO_5039882941" evidence="2">
    <location>
        <begin position="37"/>
        <end position="668"/>
    </location>
</feature>
<feature type="compositionally biased region" description="Polar residues" evidence="1">
    <location>
        <begin position="158"/>
        <end position="177"/>
    </location>
</feature>
<feature type="region of interest" description="Disordered" evidence="1">
    <location>
        <begin position="142"/>
        <end position="198"/>
    </location>
</feature>
<dbReference type="EMBL" id="JAGRRH010000014">
    <property type="protein sequence ID" value="KAG7358188.1"/>
    <property type="molecule type" value="Genomic_DNA"/>
</dbReference>
<keyword evidence="2" id="KW-0732">Signal</keyword>
<dbReference type="EMBL" id="JAGRRH010000061">
    <property type="protein sequence ID" value="KAG7338266.1"/>
    <property type="molecule type" value="Genomic_DNA"/>
</dbReference>
<accession>A0A9K3LB19</accession>
<reference evidence="4" key="1">
    <citation type="journal article" date="2021" name="Sci. Rep.">
        <title>Diploid genomic architecture of Nitzschia inconspicua, an elite biomass production diatom.</title>
        <authorList>
            <person name="Oliver A."/>
            <person name="Podell S."/>
            <person name="Pinowska A."/>
            <person name="Traller J.C."/>
            <person name="Smith S.R."/>
            <person name="McClure R."/>
            <person name="Beliaev A."/>
            <person name="Bohutskyi P."/>
            <person name="Hill E.A."/>
            <person name="Rabines A."/>
            <person name="Zheng H."/>
            <person name="Allen L.Z."/>
            <person name="Kuo A."/>
            <person name="Grigoriev I.V."/>
            <person name="Allen A.E."/>
            <person name="Hazlebeck D."/>
            <person name="Allen E.E."/>
        </authorList>
    </citation>
    <scope>NUCLEOTIDE SEQUENCE</scope>
    <source>
        <strain evidence="4">Hildebrandi</strain>
    </source>
</reference>
<feature type="compositionally biased region" description="Low complexity" evidence="1">
    <location>
        <begin position="185"/>
        <end position="194"/>
    </location>
</feature>
<organism evidence="4 5">
    <name type="scientific">Nitzschia inconspicua</name>
    <dbReference type="NCBI Taxonomy" id="303405"/>
    <lineage>
        <taxon>Eukaryota</taxon>
        <taxon>Sar</taxon>
        <taxon>Stramenopiles</taxon>
        <taxon>Ochrophyta</taxon>
        <taxon>Bacillariophyta</taxon>
        <taxon>Bacillariophyceae</taxon>
        <taxon>Bacillariophycidae</taxon>
        <taxon>Bacillariales</taxon>
        <taxon>Bacillariaceae</taxon>
        <taxon>Nitzschia</taxon>
    </lineage>
</organism>
<dbReference type="OrthoDB" id="19657at2759"/>
<gene>
    <name evidence="4" type="ORF">IV203_014775</name>
    <name evidence="3" type="ORF">IV203_020281</name>
</gene>
<evidence type="ECO:0000313" key="5">
    <source>
        <dbReference type="Proteomes" id="UP000693970"/>
    </source>
</evidence>
<comment type="caution">
    <text evidence="4">The sequence shown here is derived from an EMBL/GenBank/DDBJ whole genome shotgun (WGS) entry which is preliminary data.</text>
</comment>
<feature type="region of interest" description="Disordered" evidence="1">
    <location>
        <begin position="40"/>
        <end position="105"/>
    </location>
</feature>
<feature type="region of interest" description="Disordered" evidence="1">
    <location>
        <begin position="576"/>
        <end position="668"/>
    </location>
</feature>
<protein>
    <submittedName>
        <fullName evidence="4">Uncharacterized protein</fullName>
    </submittedName>
</protein>
<proteinExistence type="predicted"/>